<evidence type="ECO:0000313" key="1">
    <source>
        <dbReference type="EMBL" id="JAE19051.1"/>
    </source>
</evidence>
<sequence>MFITPQRGQSSQTHYRIEMASRKGSIEQALSFSIVFP</sequence>
<reference evidence="1" key="2">
    <citation type="journal article" date="2015" name="Data Brief">
        <title>Shoot transcriptome of the giant reed, Arundo donax.</title>
        <authorList>
            <person name="Barrero R.A."/>
            <person name="Guerrero F.D."/>
            <person name="Moolhuijzen P."/>
            <person name="Goolsby J.A."/>
            <person name="Tidwell J."/>
            <person name="Bellgard S.E."/>
            <person name="Bellgard M.I."/>
        </authorList>
    </citation>
    <scope>NUCLEOTIDE SEQUENCE</scope>
    <source>
        <tissue evidence="1">Shoot tissue taken approximately 20 cm above the soil surface</tissue>
    </source>
</reference>
<protein>
    <submittedName>
        <fullName evidence="1">Uncharacterized protein</fullName>
    </submittedName>
</protein>
<organism evidence="1">
    <name type="scientific">Arundo donax</name>
    <name type="common">Giant reed</name>
    <name type="synonym">Donax arundinaceus</name>
    <dbReference type="NCBI Taxonomy" id="35708"/>
    <lineage>
        <taxon>Eukaryota</taxon>
        <taxon>Viridiplantae</taxon>
        <taxon>Streptophyta</taxon>
        <taxon>Embryophyta</taxon>
        <taxon>Tracheophyta</taxon>
        <taxon>Spermatophyta</taxon>
        <taxon>Magnoliopsida</taxon>
        <taxon>Liliopsida</taxon>
        <taxon>Poales</taxon>
        <taxon>Poaceae</taxon>
        <taxon>PACMAD clade</taxon>
        <taxon>Arundinoideae</taxon>
        <taxon>Arundineae</taxon>
        <taxon>Arundo</taxon>
    </lineage>
</organism>
<reference evidence="1" key="1">
    <citation type="submission" date="2014-09" db="EMBL/GenBank/DDBJ databases">
        <authorList>
            <person name="Magalhaes I.L.F."/>
            <person name="Oliveira U."/>
            <person name="Santos F.R."/>
            <person name="Vidigal T.H.D.A."/>
            <person name="Brescovit A.D."/>
            <person name="Santos A.J."/>
        </authorList>
    </citation>
    <scope>NUCLEOTIDE SEQUENCE</scope>
    <source>
        <tissue evidence="1">Shoot tissue taken approximately 20 cm above the soil surface</tissue>
    </source>
</reference>
<dbReference type="EMBL" id="GBRH01178845">
    <property type="protein sequence ID" value="JAE19051.1"/>
    <property type="molecule type" value="Transcribed_RNA"/>
</dbReference>
<dbReference type="AlphaFoldDB" id="A0A0A9G919"/>
<accession>A0A0A9G919</accession>
<proteinExistence type="predicted"/>
<name>A0A0A9G919_ARUDO</name>